<dbReference type="GO" id="GO:0030170">
    <property type="term" value="F:pyridoxal phosphate binding"/>
    <property type="evidence" value="ECO:0007669"/>
    <property type="project" value="InterPro"/>
</dbReference>
<evidence type="ECO:0000256" key="5">
    <source>
        <dbReference type="ARBA" id="ARBA00022898"/>
    </source>
</evidence>
<dbReference type="PANTHER" id="PTHR46383">
    <property type="entry name" value="ASPARTATE AMINOTRANSFERASE"/>
    <property type="match status" value="1"/>
</dbReference>
<dbReference type="InterPro" id="IPR050596">
    <property type="entry name" value="AspAT/PAT-like"/>
</dbReference>
<feature type="domain" description="Aminotransferase class I/classII large" evidence="6">
    <location>
        <begin position="33"/>
        <end position="342"/>
    </location>
</feature>
<dbReference type="NCBIfam" id="NF005744">
    <property type="entry name" value="PRK07568.1"/>
    <property type="match status" value="1"/>
</dbReference>
<organism evidence="7 8">
    <name type="scientific">Hymenobacter montanus</name>
    <dbReference type="NCBI Taxonomy" id="2771359"/>
    <lineage>
        <taxon>Bacteria</taxon>
        <taxon>Pseudomonadati</taxon>
        <taxon>Bacteroidota</taxon>
        <taxon>Cytophagia</taxon>
        <taxon>Cytophagales</taxon>
        <taxon>Hymenobacteraceae</taxon>
        <taxon>Hymenobacter</taxon>
    </lineage>
</organism>
<dbReference type="Gene3D" id="3.90.1150.10">
    <property type="entry name" value="Aspartate Aminotransferase, domain 1"/>
    <property type="match status" value="1"/>
</dbReference>
<dbReference type="AlphaFoldDB" id="A0A927BGH4"/>
<evidence type="ECO:0000313" key="8">
    <source>
        <dbReference type="Proteomes" id="UP000612233"/>
    </source>
</evidence>
<keyword evidence="4" id="KW-0808">Transferase</keyword>
<dbReference type="CDD" id="cd00609">
    <property type="entry name" value="AAT_like"/>
    <property type="match status" value="1"/>
</dbReference>
<protein>
    <submittedName>
        <fullName evidence="7">Pyridoxal phosphate-dependent aminotransferase</fullName>
    </submittedName>
</protein>
<dbReference type="Gene3D" id="3.40.640.10">
    <property type="entry name" value="Type I PLP-dependent aspartate aminotransferase-like (Major domain)"/>
    <property type="match status" value="1"/>
</dbReference>
<dbReference type="EMBL" id="JACXAD010000024">
    <property type="protein sequence ID" value="MBD2769830.1"/>
    <property type="molecule type" value="Genomic_DNA"/>
</dbReference>
<comment type="cofactor">
    <cofactor evidence="1">
        <name>pyridoxal 5'-phosphate</name>
        <dbReference type="ChEBI" id="CHEBI:597326"/>
    </cofactor>
</comment>
<dbReference type="SUPFAM" id="SSF53383">
    <property type="entry name" value="PLP-dependent transferases"/>
    <property type="match status" value="1"/>
</dbReference>
<sequence>MLEISRRGQAMPVSPFRKLAPYAELARQQGRIVYPLNIGQPDIETPPAALAAVRNADIRVLGYSHGAGTESYRHRLAAYYQRAGLPVVMEDIIVTTGGSEAILFALLTCLNPGDEIIIPEPFYGTYTAFSIAAGVNIVPVTARIDNGFALPPLANFERALTPRTRAILICNPSNPTGYVYRRAELESILGLCKAHSLYLISDEAYREFCYDAPYVSALELAGAEPNVVVVDTISKRYSACGARVGALVTLNKQVYVAAFRFAQMRVSPPGLGMLLAEAAAELPESYFDESKAEYQARRDLTVARLQAMPGVVCPRPGGAFYVLAHLPVDNTEAFGQWLLESFSYENQTLLLSPANGFYQTPGLGSQEVRLAYVINRTDLAAALDCLERALLAYPGRTEPPLTTTEVASAFTAPLLTQLQ</sequence>
<dbReference type="GO" id="GO:0006520">
    <property type="term" value="P:amino acid metabolic process"/>
    <property type="evidence" value="ECO:0007669"/>
    <property type="project" value="InterPro"/>
</dbReference>
<accession>A0A927BGH4</accession>
<evidence type="ECO:0000256" key="1">
    <source>
        <dbReference type="ARBA" id="ARBA00001933"/>
    </source>
</evidence>
<dbReference type="InterPro" id="IPR015421">
    <property type="entry name" value="PyrdxlP-dep_Trfase_major"/>
</dbReference>
<dbReference type="InterPro" id="IPR015422">
    <property type="entry name" value="PyrdxlP-dep_Trfase_small"/>
</dbReference>
<dbReference type="Pfam" id="PF00155">
    <property type="entry name" value="Aminotran_1_2"/>
    <property type="match status" value="1"/>
</dbReference>
<evidence type="ECO:0000256" key="3">
    <source>
        <dbReference type="ARBA" id="ARBA00022576"/>
    </source>
</evidence>
<dbReference type="InterPro" id="IPR004839">
    <property type="entry name" value="Aminotransferase_I/II_large"/>
</dbReference>
<gene>
    <name evidence="7" type="ORF">IC235_18225</name>
</gene>
<evidence type="ECO:0000256" key="2">
    <source>
        <dbReference type="ARBA" id="ARBA00007441"/>
    </source>
</evidence>
<dbReference type="GO" id="GO:0008483">
    <property type="term" value="F:transaminase activity"/>
    <property type="evidence" value="ECO:0007669"/>
    <property type="project" value="UniProtKB-KW"/>
</dbReference>
<dbReference type="RefSeq" id="WP_191006642.1">
    <property type="nucleotide sequence ID" value="NZ_JACXAD010000024.1"/>
</dbReference>
<name>A0A927BGH4_9BACT</name>
<reference evidence="7" key="1">
    <citation type="submission" date="2020-09" db="EMBL/GenBank/DDBJ databases">
        <authorList>
            <person name="Kim M.K."/>
        </authorList>
    </citation>
    <scope>NUCLEOTIDE SEQUENCE</scope>
    <source>
        <strain evidence="7">BT664</strain>
    </source>
</reference>
<proteinExistence type="inferred from homology"/>
<evidence type="ECO:0000259" key="6">
    <source>
        <dbReference type="Pfam" id="PF00155"/>
    </source>
</evidence>
<comment type="caution">
    <text evidence="7">The sequence shown here is derived from an EMBL/GenBank/DDBJ whole genome shotgun (WGS) entry which is preliminary data.</text>
</comment>
<dbReference type="Proteomes" id="UP000612233">
    <property type="component" value="Unassembled WGS sequence"/>
</dbReference>
<comment type="similarity">
    <text evidence="2">Belongs to the class-I pyridoxal-phosphate-dependent aminotransferase family.</text>
</comment>
<keyword evidence="5" id="KW-0663">Pyridoxal phosphate</keyword>
<keyword evidence="3 7" id="KW-0032">Aminotransferase</keyword>
<keyword evidence="8" id="KW-1185">Reference proteome</keyword>
<evidence type="ECO:0000256" key="4">
    <source>
        <dbReference type="ARBA" id="ARBA00022679"/>
    </source>
</evidence>
<dbReference type="InterPro" id="IPR015424">
    <property type="entry name" value="PyrdxlP-dep_Trfase"/>
</dbReference>
<evidence type="ECO:0000313" key="7">
    <source>
        <dbReference type="EMBL" id="MBD2769830.1"/>
    </source>
</evidence>